<dbReference type="InterPro" id="IPR042018">
    <property type="entry name" value="GK1-3_metazoan-type"/>
</dbReference>
<dbReference type="InParanoid" id="A0A7R8YWE1"/>
<evidence type="ECO:0000256" key="2">
    <source>
        <dbReference type="ARBA" id="ARBA00009156"/>
    </source>
</evidence>
<evidence type="ECO:0000256" key="7">
    <source>
        <dbReference type="ARBA" id="ARBA00022798"/>
    </source>
</evidence>
<dbReference type="PANTHER" id="PTHR10196:SF40">
    <property type="entry name" value="GLYCEROL KINASE"/>
    <property type="match status" value="1"/>
</dbReference>
<dbReference type="GO" id="GO:0019563">
    <property type="term" value="P:glycerol catabolic process"/>
    <property type="evidence" value="ECO:0007669"/>
    <property type="project" value="UniProtKB-UniPathway"/>
</dbReference>
<keyword evidence="11" id="KW-1133">Transmembrane helix</keyword>
<dbReference type="InterPro" id="IPR018485">
    <property type="entry name" value="FGGY_C"/>
</dbReference>
<evidence type="ECO:0000256" key="8">
    <source>
        <dbReference type="ARBA" id="ARBA00022840"/>
    </source>
</evidence>
<dbReference type="PIRSF" id="PIRSF000538">
    <property type="entry name" value="GlpK"/>
    <property type="match status" value="1"/>
</dbReference>
<keyword evidence="5" id="KW-0547">Nucleotide-binding</keyword>
<protein>
    <recommendedName>
        <fullName evidence="3">glycerol kinase</fullName>
        <ecNumber evidence="3">2.7.1.30</ecNumber>
    </recommendedName>
    <alternativeName>
        <fullName evidence="9">ATP:glycerol 3-phosphotransferase</fullName>
    </alternativeName>
</protein>
<gene>
    <name evidence="14" type="ORF">HERILL_LOCUS9468</name>
</gene>
<reference evidence="14 15" key="1">
    <citation type="submission" date="2020-11" db="EMBL/GenBank/DDBJ databases">
        <authorList>
            <person name="Wallbank WR R."/>
            <person name="Pardo Diaz C."/>
            <person name="Kozak K."/>
            <person name="Martin S."/>
            <person name="Jiggins C."/>
            <person name="Moest M."/>
            <person name="Warren A I."/>
            <person name="Generalovic N T."/>
            <person name="Byers J.R.P. K."/>
            <person name="Montejo-Kovacevich G."/>
            <person name="Yen C E."/>
        </authorList>
    </citation>
    <scope>NUCLEOTIDE SEQUENCE [LARGE SCALE GENOMIC DNA]</scope>
</reference>
<evidence type="ECO:0000313" key="15">
    <source>
        <dbReference type="Proteomes" id="UP000594454"/>
    </source>
</evidence>
<evidence type="ECO:0000256" key="10">
    <source>
        <dbReference type="RuleBase" id="RU003733"/>
    </source>
</evidence>
<dbReference type="GO" id="GO:0005524">
    <property type="term" value="F:ATP binding"/>
    <property type="evidence" value="ECO:0007669"/>
    <property type="project" value="UniProtKB-KW"/>
</dbReference>
<dbReference type="InterPro" id="IPR043129">
    <property type="entry name" value="ATPase_NBD"/>
</dbReference>
<feature type="transmembrane region" description="Helical" evidence="11">
    <location>
        <begin position="549"/>
        <end position="570"/>
    </location>
</feature>
<dbReference type="Pfam" id="PF00370">
    <property type="entry name" value="FGGY_N"/>
    <property type="match status" value="1"/>
</dbReference>
<dbReference type="InterPro" id="IPR018484">
    <property type="entry name" value="FGGY_N"/>
</dbReference>
<accession>A0A7R8YWE1</accession>
<dbReference type="Pfam" id="PF02782">
    <property type="entry name" value="FGGY_C"/>
    <property type="match status" value="1"/>
</dbReference>
<keyword evidence="15" id="KW-1185">Reference proteome</keyword>
<proteinExistence type="inferred from homology"/>
<keyword evidence="11" id="KW-0472">Membrane</keyword>
<dbReference type="GO" id="GO:0005739">
    <property type="term" value="C:mitochondrion"/>
    <property type="evidence" value="ECO:0007669"/>
    <property type="project" value="TreeGrafter"/>
</dbReference>
<keyword evidence="8" id="KW-0067">ATP-binding</keyword>
<dbReference type="OMA" id="FGTMESW"/>
<keyword evidence="11" id="KW-0812">Transmembrane</keyword>
<organism evidence="14 15">
    <name type="scientific">Hermetia illucens</name>
    <name type="common">Black soldier fly</name>
    <dbReference type="NCBI Taxonomy" id="343691"/>
    <lineage>
        <taxon>Eukaryota</taxon>
        <taxon>Metazoa</taxon>
        <taxon>Ecdysozoa</taxon>
        <taxon>Arthropoda</taxon>
        <taxon>Hexapoda</taxon>
        <taxon>Insecta</taxon>
        <taxon>Pterygota</taxon>
        <taxon>Neoptera</taxon>
        <taxon>Endopterygota</taxon>
        <taxon>Diptera</taxon>
        <taxon>Brachycera</taxon>
        <taxon>Stratiomyomorpha</taxon>
        <taxon>Stratiomyidae</taxon>
        <taxon>Hermetiinae</taxon>
        <taxon>Hermetia</taxon>
    </lineage>
</organism>
<dbReference type="CDD" id="cd07792">
    <property type="entry name" value="ASKHA_NBD_FGGY_GK1-3-like"/>
    <property type="match status" value="1"/>
</dbReference>
<evidence type="ECO:0000313" key="14">
    <source>
        <dbReference type="EMBL" id="CAD7086716.1"/>
    </source>
</evidence>
<dbReference type="NCBIfam" id="NF000756">
    <property type="entry name" value="PRK00047.1"/>
    <property type="match status" value="1"/>
</dbReference>
<dbReference type="GO" id="GO:0004370">
    <property type="term" value="F:glycerol kinase activity"/>
    <property type="evidence" value="ECO:0007669"/>
    <property type="project" value="UniProtKB-EC"/>
</dbReference>
<sequence>MKSMRKMSKTNWEVLDTPESMAMAASKYNLIGVIDCGTNTVGFSVYQTPEFTELCSHKMEIIQITPQDGWCEQNPLEIMTNIRICAEEACKKLEKLGYKLSEIATIGITNQRETTIVWDKLTGEPLYNAILWSDIRTDITVDRILAKLPDQNKNHFKDISGLPISPYSSALKLRWLKDNIPAVRKACRDRRCYAGTVDTWIIWNLTGAVDGGLHITDVTNASRTLLMNIDTLHWDPVLTRAFSIHPNMLPQIRSSSEIYGKVKDGSVLNGIYISGILGNQQASLLGQMCFKPGQAKNTYRSGCFLLCNTGEQPVLSSHGLVTTVAYKLGKDSPTIYALEGAVAVGGSALKWLKNSLGLLKSEDEVEDLSNAVHSTGDVYFVPAFTGLYAPYWRKDARGTICGLTQFTNKNHLIRATLEAICFQTRDIIECMNQDCGFTLNKLHADGILSANKLLMQLQADITGIPVLRSQMEDTTALGIAMCAAHAEGINSCELLPEKRYYENARYDTYLPTSTHSEREIRYTKWKKAVQRSLGWAITTKSAAMTDERYRMLASIPASIFLISSFTLLIFGQKLLQSN</sequence>
<dbReference type="AlphaFoldDB" id="A0A7R8YWE1"/>
<dbReference type="Gene3D" id="3.30.420.40">
    <property type="match status" value="2"/>
</dbReference>
<dbReference type="UniPathway" id="UPA00618">
    <property type="reaction ID" value="UER00672"/>
</dbReference>
<dbReference type="EMBL" id="LR899012">
    <property type="protein sequence ID" value="CAD7086716.1"/>
    <property type="molecule type" value="Genomic_DNA"/>
</dbReference>
<dbReference type="SUPFAM" id="SSF53067">
    <property type="entry name" value="Actin-like ATPase domain"/>
    <property type="match status" value="2"/>
</dbReference>
<dbReference type="InterPro" id="IPR000577">
    <property type="entry name" value="Carb_kinase_FGGY"/>
</dbReference>
<comment type="similarity">
    <text evidence="2 10">Belongs to the FGGY kinase family.</text>
</comment>
<evidence type="ECO:0000259" key="12">
    <source>
        <dbReference type="Pfam" id="PF00370"/>
    </source>
</evidence>
<feature type="domain" description="Carbohydrate kinase FGGY C-terminal" evidence="13">
    <location>
        <begin position="301"/>
        <end position="486"/>
    </location>
</feature>
<dbReference type="GO" id="GO:0006641">
    <property type="term" value="P:triglyceride metabolic process"/>
    <property type="evidence" value="ECO:0007669"/>
    <property type="project" value="TreeGrafter"/>
</dbReference>
<dbReference type="InterPro" id="IPR005999">
    <property type="entry name" value="Glycerol_kin"/>
</dbReference>
<dbReference type="NCBIfam" id="TIGR01311">
    <property type="entry name" value="glycerol_kin"/>
    <property type="match status" value="1"/>
</dbReference>
<dbReference type="InterPro" id="IPR018483">
    <property type="entry name" value="Carb_kinase_FGGY_CS"/>
</dbReference>
<keyword evidence="4 10" id="KW-0808">Transferase</keyword>
<keyword evidence="6 10" id="KW-0418">Kinase</keyword>
<evidence type="ECO:0000256" key="3">
    <source>
        <dbReference type="ARBA" id="ARBA00012099"/>
    </source>
</evidence>
<dbReference type="FunFam" id="3.30.420.40:FF:000086">
    <property type="entry name" value="Glycerol kinase"/>
    <property type="match status" value="1"/>
</dbReference>
<dbReference type="OrthoDB" id="5422795at2759"/>
<evidence type="ECO:0000256" key="9">
    <source>
        <dbReference type="ARBA" id="ARBA00043149"/>
    </source>
</evidence>
<evidence type="ECO:0000256" key="5">
    <source>
        <dbReference type="ARBA" id="ARBA00022741"/>
    </source>
</evidence>
<keyword evidence="7" id="KW-0319">Glycerol metabolism</keyword>
<dbReference type="PROSITE" id="PS00933">
    <property type="entry name" value="FGGY_KINASES_1"/>
    <property type="match status" value="1"/>
</dbReference>
<name>A0A7R8YWE1_HERIL</name>
<dbReference type="FunCoup" id="A0A7R8YWE1">
    <property type="interactions" value="458"/>
</dbReference>
<evidence type="ECO:0000256" key="6">
    <source>
        <dbReference type="ARBA" id="ARBA00022777"/>
    </source>
</evidence>
<dbReference type="Proteomes" id="UP000594454">
    <property type="component" value="Chromosome 4"/>
</dbReference>
<dbReference type="PANTHER" id="PTHR10196">
    <property type="entry name" value="SUGAR KINASE"/>
    <property type="match status" value="1"/>
</dbReference>
<feature type="domain" description="Carbohydrate kinase FGGY N-terminal" evidence="12">
    <location>
        <begin position="31"/>
        <end position="286"/>
    </location>
</feature>
<comment type="pathway">
    <text evidence="1">Polyol metabolism; glycerol degradation via glycerol kinase pathway; sn-glycerol 3-phosphate from glycerol: step 1/1.</text>
</comment>
<evidence type="ECO:0000256" key="1">
    <source>
        <dbReference type="ARBA" id="ARBA00005190"/>
    </source>
</evidence>
<dbReference type="FunFam" id="3.30.420.40:FF:000108">
    <property type="entry name" value="Glycerol kinase, glycosomal"/>
    <property type="match status" value="1"/>
</dbReference>
<dbReference type="PROSITE" id="PS00445">
    <property type="entry name" value="FGGY_KINASES_2"/>
    <property type="match status" value="1"/>
</dbReference>
<evidence type="ECO:0000256" key="11">
    <source>
        <dbReference type="SAM" id="Phobius"/>
    </source>
</evidence>
<dbReference type="GO" id="GO:0046167">
    <property type="term" value="P:glycerol-3-phosphate biosynthetic process"/>
    <property type="evidence" value="ECO:0007669"/>
    <property type="project" value="TreeGrafter"/>
</dbReference>
<evidence type="ECO:0000259" key="13">
    <source>
        <dbReference type="Pfam" id="PF02782"/>
    </source>
</evidence>
<evidence type="ECO:0000256" key="4">
    <source>
        <dbReference type="ARBA" id="ARBA00022679"/>
    </source>
</evidence>
<dbReference type="EC" id="2.7.1.30" evidence="3"/>